<dbReference type="Gene3D" id="3.40.47.10">
    <property type="match status" value="1"/>
</dbReference>
<comment type="caution">
    <text evidence="4">The sequence shown here is derived from an EMBL/GenBank/DDBJ whole genome shotgun (WGS) entry which is preliminary data.</text>
</comment>
<dbReference type="SUPFAM" id="SSF53901">
    <property type="entry name" value="Thiolase-like"/>
    <property type="match status" value="1"/>
</dbReference>
<keyword evidence="5" id="KW-1185">Reference proteome</keyword>
<accession>A0AA37PCB6</accession>
<dbReference type="InterPro" id="IPR016039">
    <property type="entry name" value="Thiolase-like"/>
</dbReference>
<proteinExistence type="predicted"/>
<keyword evidence="2" id="KW-0597">Phosphoprotein</keyword>
<dbReference type="EMBL" id="BQXU01000031">
    <property type="protein sequence ID" value="GKT49658.1"/>
    <property type="molecule type" value="Genomic_DNA"/>
</dbReference>
<evidence type="ECO:0000256" key="2">
    <source>
        <dbReference type="ARBA" id="ARBA00022553"/>
    </source>
</evidence>
<dbReference type="PANTHER" id="PTHR43775">
    <property type="entry name" value="FATTY ACID SYNTHASE"/>
    <property type="match status" value="1"/>
</dbReference>
<dbReference type="RefSeq" id="XP_049132008.1">
    <property type="nucleotide sequence ID" value="XM_049276051.1"/>
</dbReference>
<dbReference type="InterPro" id="IPR050091">
    <property type="entry name" value="PKS_NRPS_Biosynth_Enz"/>
</dbReference>
<dbReference type="GeneID" id="73330641"/>
<dbReference type="GO" id="GO:0044550">
    <property type="term" value="P:secondary metabolite biosynthetic process"/>
    <property type="evidence" value="ECO:0007669"/>
    <property type="project" value="TreeGrafter"/>
</dbReference>
<dbReference type="GO" id="GO:0006633">
    <property type="term" value="P:fatty acid biosynthetic process"/>
    <property type="evidence" value="ECO:0007669"/>
    <property type="project" value="TreeGrafter"/>
</dbReference>
<name>A0AA37PCB6_9PEZI</name>
<protein>
    <submittedName>
        <fullName evidence="4">Orsellinic acid synthase</fullName>
    </submittedName>
</protein>
<gene>
    <name evidence="4" type="ORF">ColSpa_09839</name>
</gene>
<dbReference type="AlphaFoldDB" id="A0AA37PCB6"/>
<keyword evidence="1" id="KW-0596">Phosphopantetheine</keyword>
<dbReference type="Pfam" id="PF02801">
    <property type="entry name" value="Ketoacyl-synt_C"/>
    <property type="match status" value="1"/>
</dbReference>
<evidence type="ECO:0000313" key="4">
    <source>
        <dbReference type="EMBL" id="GKT49658.1"/>
    </source>
</evidence>
<dbReference type="Proteomes" id="UP001055115">
    <property type="component" value="Unassembled WGS sequence"/>
</dbReference>
<dbReference type="InterPro" id="IPR014031">
    <property type="entry name" value="Ketoacyl_synth_C"/>
</dbReference>
<feature type="domain" description="Beta-ketoacyl synthase C-terminal" evidence="3">
    <location>
        <begin position="17"/>
        <end position="67"/>
    </location>
</feature>
<sequence length="73" mass="7360">MLGQSAQAVCACNLAAGTARNTNAGAAGSITFPSSVAQADLYRTLLQSNGVGPNEISYVECHGTGTQGFVNLI</sequence>
<evidence type="ECO:0000256" key="1">
    <source>
        <dbReference type="ARBA" id="ARBA00022450"/>
    </source>
</evidence>
<evidence type="ECO:0000259" key="3">
    <source>
        <dbReference type="Pfam" id="PF02801"/>
    </source>
</evidence>
<evidence type="ECO:0000313" key="5">
    <source>
        <dbReference type="Proteomes" id="UP001055115"/>
    </source>
</evidence>
<organism evidence="4 5">
    <name type="scientific">Colletotrichum spaethianum</name>
    <dbReference type="NCBI Taxonomy" id="700344"/>
    <lineage>
        <taxon>Eukaryota</taxon>
        <taxon>Fungi</taxon>
        <taxon>Dikarya</taxon>
        <taxon>Ascomycota</taxon>
        <taxon>Pezizomycotina</taxon>
        <taxon>Sordariomycetes</taxon>
        <taxon>Hypocreomycetidae</taxon>
        <taxon>Glomerellales</taxon>
        <taxon>Glomerellaceae</taxon>
        <taxon>Colletotrichum</taxon>
        <taxon>Colletotrichum spaethianum species complex</taxon>
    </lineage>
</organism>
<reference evidence="4 5" key="1">
    <citation type="submission" date="2022-03" db="EMBL/GenBank/DDBJ databases">
        <title>Genome data of Colletotrichum spp.</title>
        <authorList>
            <person name="Utami Y.D."/>
            <person name="Hiruma K."/>
        </authorList>
    </citation>
    <scope>NUCLEOTIDE SEQUENCE [LARGE SCALE GENOMIC DNA]</scope>
    <source>
        <strain evidence="4 5">MAFF 239500</strain>
    </source>
</reference>
<dbReference type="PANTHER" id="PTHR43775:SF37">
    <property type="entry name" value="SI:DKEY-61P9.11"/>
    <property type="match status" value="1"/>
</dbReference>
<dbReference type="GO" id="GO:0004312">
    <property type="term" value="F:fatty acid synthase activity"/>
    <property type="evidence" value="ECO:0007669"/>
    <property type="project" value="TreeGrafter"/>
</dbReference>